<feature type="domain" description="Luciferase-like" evidence="6">
    <location>
        <begin position="45"/>
        <end position="227"/>
    </location>
</feature>
<evidence type="ECO:0000256" key="2">
    <source>
        <dbReference type="ARBA" id="ARBA00022643"/>
    </source>
</evidence>
<dbReference type="InterPro" id="IPR036661">
    <property type="entry name" value="Luciferase-like_sf"/>
</dbReference>
<keyword evidence="8" id="KW-1185">Reference proteome</keyword>
<gene>
    <name evidence="7" type="ORF">GCM10025865_23820</name>
</gene>
<evidence type="ECO:0000256" key="1">
    <source>
        <dbReference type="ARBA" id="ARBA00022630"/>
    </source>
</evidence>
<reference evidence="8" key="1">
    <citation type="journal article" date="2019" name="Int. J. Syst. Evol. Microbiol.">
        <title>The Global Catalogue of Microorganisms (GCM) 10K type strain sequencing project: providing services to taxonomists for standard genome sequencing and annotation.</title>
        <authorList>
            <consortium name="The Broad Institute Genomics Platform"/>
            <consortium name="The Broad Institute Genome Sequencing Center for Infectious Disease"/>
            <person name="Wu L."/>
            <person name="Ma J."/>
        </authorList>
    </citation>
    <scope>NUCLEOTIDE SEQUENCE [LARGE SCALE GENOMIC DNA]</scope>
    <source>
        <strain evidence="8">NBRC 108565</strain>
    </source>
</reference>
<dbReference type="Pfam" id="PF00296">
    <property type="entry name" value="Bac_luciferase"/>
    <property type="match status" value="1"/>
</dbReference>
<proteinExistence type="predicted"/>
<keyword evidence="1" id="KW-0285">Flavoprotein</keyword>
<dbReference type="InterPro" id="IPR011251">
    <property type="entry name" value="Luciferase-like_dom"/>
</dbReference>
<dbReference type="Gene3D" id="3.20.20.30">
    <property type="entry name" value="Luciferase-like domain"/>
    <property type="match status" value="1"/>
</dbReference>
<dbReference type="SUPFAM" id="SSF51679">
    <property type="entry name" value="Bacterial luciferase-like"/>
    <property type="match status" value="1"/>
</dbReference>
<keyword evidence="4" id="KW-0503">Monooxygenase</keyword>
<evidence type="ECO:0000256" key="4">
    <source>
        <dbReference type="ARBA" id="ARBA00023033"/>
    </source>
</evidence>
<dbReference type="InterPro" id="IPR050172">
    <property type="entry name" value="SsuD_RutA_monooxygenase"/>
</dbReference>
<feature type="region of interest" description="Disordered" evidence="5">
    <location>
        <begin position="1"/>
        <end position="23"/>
    </location>
</feature>
<dbReference type="PANTHER" id="PTHR42847">
    <property type="entry name" value="ALKANESULFONATE MONOOXYGENASE"/>
    <property type="match status" value="1"/>
</dbReference>
<evidence type="ECO:0000259" key="6">
    <source>
        <dbReference type="Pfam" id="PF00296"/>
    </source>
</evidence>
<name>A0ABM8G4S8_9CELL</name>
<dbReference type="Proteomes" id="UP001321475">
    <property type="component" value="Chromosome"/>
</dbReference>
<organism evidence="7 8">
    <name type="scientific">Paraoerskovia sediminicola</name>
    <dbReference type="NCBI Taxonomy" id="1138587"/>
    <lineage>
        <taxon>Bacteria</taxon>
        <taxon>Bacillati</taxon>
        <taxon>Actinomycetota</taxon>
        <taxon>Actinomycetes</taxon>
        <taxon>Micrococcales</taxon>
        <taxon>Cellulomonadaceae</taxon>
        <taxon>Paraoerskovia</taxon>
    </lineage>
</organism>
<evidence type="ECO:0000313" key="7">
    <source>
        <dbReference type="EMBL" id="BDZ43083.1"/>
    </source>
</evidence>
<accession>A0ABM8G4S8</accession>
<protein>
    <submittedName>
        <fullName evidence="7">Luciferase-like protein</fullName>
    </submittedName>
</protein>
<evidence type="ECO:0000256" key="5">
    <source>
        <dbReference type="SAM" id="MobiDB-lite"/>
    </source>
</evidence>
<evidence type="ECO:0000313" key="8">
    <source>
        <dbReference type="Proteomes" id="UP001321475"/>
    </source>
</evidence>
<keyword evidence="3" id="KW-0560">Oxidoreductase</keyword>
<dbReference type="PANTHER" id="PTHR42847:SF4">
    <property type="entry name" value="ALKANESULFONATE MONOOXYGENASE-RELATED"/>
    <property type="match status" value="1"/>
</dbReference>
<evidence type="ECO:0000256" key="3">
    <source>
        <dbReference type="ARBA" id="ARBA00023002"/>
    </source>
</evidence>
<sequence length="321" mass="34380">MATTAARARRSAPVPPDASTSRTLCADTTSGHAYGGVMKFGVVGSTGTAAQAVDLAVTAEESGWDGYFTWDGISVGPLDTWDPWAVLAAAAVRTERITLGAMVFALPRRRPWVVARQALTVDHLSGGRLVLPVGIGAVDDAAFRGVVGEATTARERAERLDDALAVLDLAATGETFSYRGHHLEVSDMTILPRPVQRPRVPVWVVGAFPSERSMGRAARWDGVVVQLRGDRAMDTPTPDDVAQICAWVAEHRERREGAGPFEVVVQGVLPDAPADASALCRELSDAGATWWVESRWDHGDLGPREAFDALEARTRQGPPLQ</sequence>
<dbReference type="EMBL" id="AP027729">
    <property type="protein sequence ID" value="BDZ43083.1"/>
    <property type="molecule type" value="Genomic_DNA"/>
</dbReference>
<keyword evidence="2" id="KW-0288">FMN</keyword>